<gene>
    <name evidence="1" type="ORF">FM069_19535</name>
</gene>
<sequence>MTARGAGPLLALTLALDGCASVRMLDADHADAPLLYAGTRLDHYALQGGCCSQARFGAQPPAHPGLDLPASVLLDTLLAPFALAAELGIGLGVRN</sequence>
<dbReference type="AlphaFoldDB" id="A0A553GUD2"/>
<protein>
    <submittedName>
        <fullName evidence="1">YceK/YidQ family lipoprotein</fullName>
    </submittedName>
</protein>
<comment type="caution">
    <text evidence="1">The sequence shown here is derived from an EMBL/GenBank/DDBJ whole genome shotgun (WGS) entry which is preliminary data.</text>
</comment>
<reference evidence="1 2" key="1">
    <citation type="submission" date="2019-07" db="EMBL/GenBank/DDBJ databases">
        <title>Pseudomonas mangiferae sp. nov., isolated from bark of mango tree in Thailand.</title>
        <authorList>
            <person name="Srisuk N."/>
            <person name="Anurat P."/>
        </authorList>
    </citation>
    <scope>NUCLEOTIDE SEQUENCE [LARGE SCALE GENOMIC DNA]</scope>
    <source>
        <strain evidence="1 2">DMKU_BBB3-04</strain>
    </source>
</reference>
<keyword evidence="1" id="KW-0449">Lipoprotein</keyword>
<name>A0A553GUD2_9PSED</name>
<proteinExistence type="predicted"/>
<evidence type="ECO:0000313" key="1">
    <source>
        <dbReference type="EMBL" id="TRX73120.1"/>
    </source>
</evidence>
<accession>A0A553GUD2</accession>
<dbReference type="RefSeq" id="WP_143490092.1">
    <property type="nucleotide sequence ID" value="NZ_VJOY01000020.1"/>
</dbReference>
<evidence type="ECO:0000313" key="2">
    <source>
        <dbReference type="Proteomes" id="UP000315235"/>
    </source>
</evidence>
<organism evidence="1 2">
    <name type="scientific">Pseudomonas mangiferae</name>
    <dbReference type="NCBI Taxonomy" id="2593654"/>
    <lineage>
        <taxon>Bacteria</taxon>
        <taxon>Pseudomonadati</taxon>
        <taxon>Pseudomonadota</taxon>
        <taxon>Gammaproteobacteria</taxon>
        <taxon>Pseudomonadales</taxon>
        <taxon>Pseudomonadaceae</taxon>
        <taxon>Pseudomonas</taxon>
    </lineage>
</organism>
<dbReference type="EMBL" id="VJOY01000020">
    <property type="protein sequence ID" value="TRX73120.1"/>
    <property type="molecule type" value="Genomic_DNA"/>
</dbReference>
<dbReference type="Pfam" id="PF07119">
    <property type="entry name" value="DUF1375"/>
    <property type="match status" value="1"/>
</dbReference>
<keyword evidence="2" id="KW-1185">Reference proteome</keyword>
<dbReference type="OrthoDB" id="5570472at2"/>
<dbReference type="Proteomes" id="UP000315235">
    <property type="component" value="Unassembled WGS sequence"/>
</dbReference>
<dbReference type="InterPro" id="IPR010780">
    <property type="entry name" value="DUF1375"/>
</dbReference>